<comment type="caution">
    <text evidence="4">The sequence shown here is derived from an EMBL/GenBank/DDBJ whole genome shotgun (WGS) entry which is preliminary data.</text>
</comment>
<dbReference type="OrthoDB" id="288590at2759"/>
<keyword evidence="2" id="KW-0479">Metal-binding</keyword>
<dbReference type="InterPro" id="IPR044861">
    <property type="entry name" value="IPNS-like_FE2OG_OXY"/>
</dbReference>
<evidence type="ECO:0000259" key="3">
    <source>
        <dbReference type="PROSITE" id="PS51471"/>
    </source>
</evidence>
<dbReference type="InterPro" id="IPR026992">
    <property type="entry name" value="DIOX_N"/>
</dbReference>
<dbReference type="GO" id="GO:0016491">
    <property type="term" value="F:oxidoreductase activity"/>
    <property type="evidence" value="ECO:0007669"/>
    <property type="project" value="UniProtKB-KW"/>
</dbReference>
<accession>A0A9P4M254</accession>
<dbReference type="PROSITE" id="PS51471">
    <property type="entry name" value="FE2OG_OXY"/>
    <property type="match status" value="1"/>
</dbReference>
<feature type="domain" description="Fe2OG dioxygenase" evidence="3">
    <location>
        <begin position="172"/>
        <end position="276"/>
    </location>
</feature>
<protein>
    <submittedName>
        <fullName evidence="4">Clavaminate synthase-like protein</fullName>
    </submittedName>
</protein>
<proteinExistence type="inferred from homology"/>
<keyword evidence="5" id="KW-1185">Reference proteome</keyword>
<feature type="non-terminal residue" evidence="4">
    <location>
        <position position="309"/>
    </location>
</feature>
<keyword evidence="2" id="KW-0560">Oxidoreductase</keyword>
<dbReference type="EMBL" id="ML978135">
    <property type="protein sequence ID" value="KAF2094303.1"/>
    <property type="molecule type" value="Genomic_DNA"/>
</dbReference>
<dbReference type="GO" id="GO:0044283">
    <property type="term" value="P:small molecule biosynthetic process"/>
    <property type="evidence" value="ECO:0007669"/>
    <property type="project" value="UniProtKB-ARBA"/>
</dbReference>
<evidence type="ECO:0000313" key="5">
    <source>
        <dbReference type="Proteomes" id="UP000799772"/>
    </source>
</evidence>
<reference evidence="4" key="1">
    <citation type="journal article" date="2020" name="Stud. Mycol.">
        <title>101 Dothideomycetes genomes: a test case for predicting lifestyles and emergence of pathogens.</title>
        <authorList>
            <person name="Haridas S."/>
            <person name="Albert R."/>
            <person name="Binder M."/>
            <person name="Bloem J."/>
            <person name="Labutti K."/>
            <person name="Salamov A."/>
            <person name="Andreopoulos B."/>
            <person name="Baker S."/>
            <person name="Barry K."/>
            <person name="Bills G."/>
            <person name="Bluhm B."/>
            <person name="Cannon C."/>
            <person name="Castanera R."/>
            <person name="Culley D."/>
            <person name="Daum C."/>
            <person name="Ezra D."/>
            <person name="Gonzalez J."/>
            <person name="Henrissat B."/>
            <person name="Kuo A."/>
            <person name="Liang C."/>
            <person name="Lipzen A."/>
            <person name="Lutzoni F."/>
            <person name="Magnuson J."/>
            <person name="Mondo S."/>
            <person name="Nolan M."/>
            <person name="Ohm R."/>
            <person name="Pangilinan J."/>
            <person name="Park H.-J."/>
            <person name="Ramirez L."/>
            <person name="Alfaro M."/>
            <person name="Sun H."/>
            <person name="Tritt A."/>
            <person name="Yoshinaga Y."/>
            <person name="Zwiers L.-H."/>
            <person name="Turgeon B."/>
            <person name="Goodwin S."/>
            <person name="Spatafora J."/>
            <person name="Crous P."/>
            <person name="Grigoriev I."/>
        </authorList>
    </citation>
    <scope>NUCLEOTIDE SEQUENCE</scope>
    <source>
        <strain evidence="4">CBS 133067</strain>
    </source>
</reference>
<feature type="non-terminal residue" evidence="4">
    <location>
        <position position="1"/>
    </location>
</feature>
<dbReference type="GO" id="GO:0046872">
    <property type="term" value="F:metal ion binding"/>
    <property type="evidence" value="ECO:0007669"/>
    <property type="project" value="UniProtKB-KW"/>
</dbReference>
<dbReference type="SUPFAM" id="SSF51197">
    <property type="entry name" value="Clavaminate synthase-like"/>
    <property type="match status" value="1"/>
</dbReference>
<evidence type="ECO:0000256" key="1">
    <source>
        <dbReference type="ARBA" id="ARBA00008056"/>
    </source>
</evidence>
<dbReference type="InterPro" id="IPR050231">
    <property type="entry name" value="Iron_ascorbate_oxido_reductase"/>
</dbReference>
<comment type="similarity">
    <text evidence="1 2">Belongs to the iron/ascorbate-dependent oxidoreductase family.</text>
</comment>
<gene>
    <name evidence="4" type="ORF">NA57DRAFT_26910</name>
</gene>
<evidence type="ECO:0000313" key="4">
    <source>
        <dbReference type="EMBL" id="KAF2094303.1"/>
    </source>
</evidence>
<dbReference type="InterPro" id="IPR027443">
    <property type="entry name" value="IPNS-like_sf"/>
</dbReference>
<dbReference type="InterPro" id="IPR005123">
    <property type="entry name" value="Oxoglu/Fe-dep_dioxygenase_dom"/>
</dbReference>
<sequence>TIPPFPSNLPTAEIHTVDFAALLNGSKEESRKVYEAATGYGFFYLSNHDVDYNFMFDLANAIFSLPNTEKMKYDMGATGHYFGYKRSGAMFVDDKGTPDRSEFYNISKDEILGIGERGAHPSPHPQVVTERKAQLDEYMRSCHRVVTGLVDALGKELGLDPELLPSLHLLDRPSVCQARVTHAPPVSEDTICLGEHTDFGSITVLFNQLGGLQALEPNSREWKYITPKPDCAIINLGDSFVKLCGGRLYSAVHRVMGPPGEQARSNRHSVVYFARPNSDVKLRSLFDPPPTKEEEDQLMNADAWVANRA</sequence>
<evidence type="ECO:0000256" key="2">
    <source>
        <dbReference type="RuleBase" id="RU003682"/>
    </source>
</evidence>
<keyword evidence="2" id="KW-0408">Iron</keyword>
<dbReference type="Pfam" id="PF03171">
    <property type="entry name" value="2OG-FeII_Oxy"/>
    <property type="match status" value="1"/>
</dbReference>
<dbReference type="PANTHER" id="PTHR47990">
    <property type="entry name" value="2-OXOGLUTARATE (2OG) AND FE(II)-DEPENDENT OXYGENASE SUPERFAMILY PROTEIN-RELATED"/>
    <property type="match status" value="1"/>
</dbReference>
<name>A0A9P4M254_9PEZI</name>
<dbReference type="AlphaFoldDB" id="A0A9P4M254"/>
<dbReference type="Pfam" id="PF14226">
    <property type="entry name" value="DIOX_N"/>
    <property type="match status" value="1"/>
</dbReference>
<dbReference type="Gene3D" id="2.60.120.330">
    <property type="entry name" value="B-lactam Antibiotic, Isopenicillin N Synthase, Chain"/>
    <property type="match status" value="1"/>
</dbReference>
<organism evidence="4 5">
    <name type="scientific">Rhizodiscina lignyota</name>
    <dbReference type="NCBI Taxonomy" id="1504668"/>
    <lineage>
        <taxon>Eukaryota</taxon>
        <taxon>Fungi</taxon>
        <taxon>Dikarya</taxon>
        <taxon>Ascomycota</taxon>
        <taxon>Pezizomycotina</taxon>
        <taxon>Dothideomycetes</taxon>
        <taxon>Pleosporomycetidae</taxon>
        <taxon>Aulographales</taxon>
        <taxon>Rhizodiscinaceae</taxon>
        <taxon>Rhizodiscina</taxon>
    </lineage>
</organism>
<dbReference type="Proteomes" id="UP000799772">
    <property type="component" value="Unassembled WGS sequence"/>
</dbReference>